<sequence length="402" mass="45612">GPIVALTKRAEKLAQFEEPESFTGVKKSNDEIGILSDTFTFMSRELFHTLEQIEGEKTKMETILVNLTDGVIAFGVDGKIIHINPAARRMLSIFNPDLVEFNQFFTDIGANIHLGDIVYLERNRTYERIITLNGQVLRAFFAAFLYERDKETEKIGGVVVALQDITEQQKLDESRREFVANVSHELRTPLTTVKSYTETLLESSSKEDNMERRFLTVINSEVDRMTRIVKDLLTLSRLDHGKDSLKREEIDIRALVRGVAEKLSLTAKEHNHTLRYSFTTDLPVYRGDRDKIEQVLINLVSNAIKYTPDGGRIEIFAGKIYNEIYVKVKDNGIGIPKEDIGRIFERFYRVDKARTRQAGGTGLGLAIAKEIVEAHGGRITIQSEVGKGSEVMFTLPIRRKQA</sequence>
<dbReference type="InterPro" id="IPR036097">
    <property type="entry name" value="HisK_dim/P_sf"/>
</dbReference>
<dbReference type="InterPro" id="IPR035965">
    <property type="entry name" value="PAS-like_dom_sf"/>
</dbReference>
<proteinExistence type="predicted"/>
<dbReference type="SUPFAM" id="SSF55874">
    <property type="entry name" value="ATPase domain of HSP90 chaperone/DNA topoisomerase II/histidine kinase"/>
    <property type="match status" value="1"/>
</dbReference>
<evidence type="ECO:0000256" key="5">
    <source>
        <dbReference type="ARBA" id="ARBA00022679"/>
    </source>
</evidence>
<evidence type="ECO:0000256" key="3">
    <source>
        <dbReference type="ARBA" id="ARBA00012438"/>
    </source>
</evidence>
<dbReference type="FunFam" id="3.30.565.10:FF:000006">
    <property type="entry name" value="Sensor histidine kinase WalK"/>
    <property type="match status" value="1"/>
</dbReference>
<evidence type="ECO:0000313" key="12">
    <source>
        <dbReference type="Proteomes" id="UP000886743"/>
    </source>
</evidence>
<evidence type="ECO:0000256" key="4">
    <source>
        <dbReference type="ARBA" id="ARBA00022553"/>
    </source>
</evidence>
<dbReference type="SUPFAM" id="SSF47384">
    <property type="entry name" value="Homodimeric domain of signal transducing histidine kinase"/>
    <property type="match status" value="1"/>
</dbReference>
<dbReference type="SMART" id="SM00388">
    <property type="entry name" value="HisKA"/>
    <property type="match status" value="1"/>
</dbReference>
<dbReference type="Proteomes" id="UP000886743">
    <property type="component" value="Unassembled WGS sequence"/>
</dbReference>
<dbReference type="SMART" id="SM00387">
    <property type="entry name" value="HATPase_c"/>
    <property type="match status" value="1"/>
</dbReference>
<dbReference type="CDD" id="cd06225">
    <property type="entry name" value="HAMP"/>
    <property type="match status" value="1"/>
</dbReference>
<dbReference type="CDD" id="cd00075">
    <property type="entry name" value="HATPase"/>
    <property type="match status" value="1"/>
</dbReference>
<dbReference type="AlphaFoldDB" id="A0A9D1NHV8"/>
<evidence type="ECO:0000259" key="10">
    <source>
        <dbReference type="PROSITE" id="PS50112"/>
    </source>
</evidence>
<dbReference type="Gene3D" id="3.30.450.20">
    <property type="entry name" value="PAS domain"/>
    <property type="match status" value="1"/>
</dbReference>
<feature type="domain" description="Histidine kinase" evidence="9">
    <location>
        <begin position="181"/>
        <end position="399"/>
    </location>
</feature>
<dbReference type="InterPro" id="IPR004358">
    <property type="entry name" value="Sig_transdc_His_kin-like_C"/>
</dbReference>
<dbReference type="CDD" id="cd00130">
    <property type="entry name" value="PAS"/>
    <property type="match status" value="1"/>
</dbReference>
<dbReference type="InterPro" id="IPR003594">
    <property type="entry name" value="HATPase_dom"/>
</dbReference>
<dbReference type="EC" id="2.7.13.3" evidence="3"/>
<dbReference type="Gene3D" id="3.30.565.10">
    <property type="entry name" value="Histidine kinase-like ATPase, C-terminal domain"/>
    <property type="match status" value="1"/>
</dbReference>
<evidence type="ECO:0000256" key="8">
    <source>
        <dbReference type="ARBA" id="ARBA00023136"/>
    </source>
</evidence>
<dbReference type="GO" id="GO:0016036">
    <property type="term" value="P:cellular response to phosphate starvation"/>
    <property type="evidence" value="ECO:0007669"/>
    <property type="project" value="TreeGrafter"/>
</dbReference>
<evidence type="ECO:0000256" key="2">
    <source>
        <dbReference type="ARBA" id="ARBA00004370"/>
    </source>
</evidence>
<evidence type="ECO:0000256" key="7">
    <source>
        <dbReference type="ARBA" id="ARBA00023012"/>
    </source>
</evidence>
<evidence type="ECO:0000256" key="6">
    <source>
        <dbReference type="ARBA" id="ARBA00022777"/>
    </source>
</evidence>
<comment type="subcellular location">
    <subcellularLocation>
        <location evidence="2">Membrane</location>
    </subcellularLocation>
</comment>
<dbReference type="InterPro" id="IPR050351">
    <property type="entry name" value="BphY/WalK/GraS-like"/>
</dbReference>
<reference evidence="11" key="1">
    <citation type="submission" date="2020-10" db="EMBL/GenBank/DDBJ databases">
        <authorList>
            <person name="Gilroy R."/>
        </authorList>
    </citation>
    <scope>NUCLEOTIDE SEQUENCE</scope>
    <source>
        <strain evidence="11">4920</strain>
    </source>
</reference>
<accession>A0A9D1NHV8</accession>
<dbReference type="PANTHER" id="PTHR45453:SF1">
    <property type="entry name" value="PHOSPHATE REGULON SENSOR PROTEIN PHOR"/>
    <property type="match status" value="1"/>
</dbReference>
<dbReference type="Gene3D" id="1.10.287.130">
    <property type="match status" value="1"/>
</dbReference>
<feature type="non-terminal residue" evidence="11">
    <location>
        <position position="1"/>
    </location>
</feature>
<dbReference type="PRINTS" id="PR00344">
    <property type="entry name" value="BCTRLSENSOR"/>
</dbReference>
<comment type="catalytic activity">
    <reaction evidence="1">
        <text>ATP + protein L-histidine = ADP + protein N-phospho-L-histidine.</text>
        <dbReference type="EC" id="2.7.13.3"/>
    </reaction>
</comment>
<dbReference type="PROSITE" id="PS50109">
    <property type="entry name" value="HIS_KIN"/>
    <property type="match status" value="1"/>
</dbReference>
<keyword evidence="8" id="KW-0472">Membrane</keyword>
<dbReference type="InterPro" id="IPR005467">
    <property type="entry name" value="His_kinase_dom"/>
</dbReference>
<dbReference type="InterPro" id="IPR003661">
    <property type="entry name" value="HisK_dim/P_dom"/>
</dbReference>
<protein>
    <recommendedName>
        <fullName evidence="3">histidine kinase</fullName>
        <ecNumber evidence="3">2.7.13.3</ecNumber>
    </recommendedName>
</protein>
<dbReference type="InterPro" id="IPR036890">
    <property type="entry name" value="HATPase_C_sf"/>
</dbReference>
<dbReference type="PANTHER" id="PTHR45453">
    <property type="entry name" value="PHOSPHATE REGULON SENSOR PROTEIN PHOR"/>
    <property type="match status" value="1"/>
</dbReference>
<organism evidence="11 12">
    <name type="scientific">Candidatus Aphodoplasma excrementigallinarum</name>
    <dbReference type="NCBI Taxonomy" id="2840673"/>
    <lineage>
        <taxon>Bacteria</taxon>
        <taxon>Bacillati</taxon>
        <taxon>Bacillota</taxon>
        <taxon>Clostridia</taxon>
        <taxon>Eubacteriales</taxon>
        <taxon>Candidatus Aphodoplasma</taxon>
    </lineage>
</organism>
<gene>
    <name evidence="11" type="ORF">IAC74_07495</name>
</gene>
<comment type="caution">
    <text evidence="11">The sequence shown here is derived from an EMBL/GenBank/DDBJ whole genome shotgun (WGS) entry which is preliminary data.</text>
</comment>
<reference evidence="11" key="2">
    <citation type="journal article" date="2021" name="PeerJ">
        <title>Extensive microbial diversity within the chicken gut microbiome revealed by metagenomics and culture.</title>
        <authorList>
            <person name="Gilroy R."/>
            <person name="Ravi A."/>
            <person name="Getino M."/>
            <person name="Pursley I."/>
            <person name="Horton D.L."/>
            <person name="Alikhan N.F."/>
            <person name="Baker D."/>
            <person name="Gharbi K."/>
            <person name="Hall N."/>
            <person name="Watson M."/>
            <person name="Adriaenssens E.M."/>
            <person name="Foster-Nyarko E."/>
            <person name="Jarju S."/>
            <person name="Secka A."/>
            <person name="Antonio M."/>
            <person name="Oren A."/>
            <person name="Chaudhuri R.R."/>
            <person name="La Ragione R."/>
            <person name="Hildebrand F."/>
            <person name="Pallen M.J."/>
        </authorList>
    </citation>
    <scope>NUCLEOTIDE SEQUENCE</scope>
    <source>
        <strain evidence="11">4920</strain>
    </source>
</reference>
<evidence type="ECO:0000256" key="1">
    <source>
        <dbReference type="ARBA" id="ARBA00000085"/>
    </source>
</evidence>
<dbReference type="InterPro" id="IPR000014">
    <property type="entry name" value="PAS"/>
</dbReference>
<keyword evidence="7" id="KW-0902">Two-component regulatory system</keyword>
<dbReference type="GO" id="GO:0004721">
    <property type="term" value="F:phosphoprotein phosphatase activity"/>
    <property type="evidence" value="ECO:0007669"/>
    <property type="project" value="TreeGrafter"/>
</dbReference>
<dbReference type="EMBL" id="DVOF01000224">
    <property type="protein sequence ID" value="HIV03404.1"/>
    <property type="molecule type" value="Genomic_DNA"/>
</dbReference>
<dbReference type="Pfam" id="PF00512">
    <property type="entry name" value="HisKA"/>
    <property type="match status" value="1"/>
</dbReference>
<name>A0A9D1NHV8_9FIRM</name>
<dbReference type="SUPFAM" id="SSF55785">
    <property type="entry name" value="PYP-like sensor domain (PAS domain)"/>
    <property type="match status" value="1"/>
</dbReference>
<evidence type="ECO:0000259" key="9">
    <source>
        <dbReference type="PROSITE" id="PS50109"/>
    </source>
</evidence>
<feature type="domain" description="PAS" evidence="10">
    <location>
        <begin position="56"/>
        <end position="99"/>
    </location>
</feature>
<keyword evidence="6 11" id="KW-0418">Kinase</keyword>
<dbReference type="CDD" id="cd00082">
    <property type="entry name" value="HisKA"/>
    <property type="match status" value="1"/>
</dbReference>
<dbReference type="FunFam" id="1.10.287.130:FF:000001">
    <property type="entry name" value="Two-component sensor histidine kinase"/>
    <property type="match status" value="1"/>
</dbReference>
<keyword evidence="5" id="KW-0808">Transferase</keyword>
<keyword evidence="4" id="KW-0597">Phosphoprotein</keyword>
<dbReference type="PROSITE" id="PS50112">
    <property type="entry name" value="PAS"/>
    <property type="match status" value="1"/>
</dbReference>
<dbReference type="GO" id="GO:0000155">
    <property type="term" value="F:phosphorelay sensor kinase activity"/>
    <property type="evidence" value="ECO:0007669"/>
    <property type="project" value="InterPro"/>
</dbReference>
<dbReference type="Pfam" id="PF02518">
    <property type="entry name" value="HATPase_c"/>
    <property type="match status" value="1"/>
</dbReference>
<dbReference type="GO" id="GO:0005886">
    <property type="term" value="C:plasma membrane"/>
    <property type="evidence" value="ECO:0007669"/>
    <property type="project" value="TreeGrafter"/>
</dbReference>
<evidence type="ECO:0000313" key="11">
    <source>
        <dbReference type="EMBL" id="HIV03404.1"/>
    </source>
</evidence>